<dbReference type="EMBL" id="DWZJ01000085">
    <property type="protein sequence ID" value="HJB13895.1"/>
    <property type="molecule type" value="Genomic_DNA"/>
</dbReference>
<dbReference type="SUPFAM" id="SSF100950">
    <property type="entry name" value="NagB/RpiA/CoA transferase-like"/>
    <property type="match status" value="2"/>
</dbReference>
<reference evidence="2" key="2">
    <citation type="submission" date="2021-04" db="EMBL/GenBank/DDBJ databases">
        <authorList>
            <person name="Gilroy R."/>
        </authorList>
    </citation>
    <scope>NUCLEOTIDE SEQUENCE</scope>
    <source>
        <strain evidence="2">ChiBcec18-1249</strain>
    </source>
</reference>
<gene>
    <name evidence="2" type="ORF">H9787_09300</name>
</gene>
<reference evidence="2" key="1">
    <citation type="journal article" date="2021" name="PeerJ">
        <title>Extensive microbial diversity within the chicken gut microbiome revealed by metagenomics and culture.</title>
        <authorList>
            <person name="Gilroy R."/>
            <person name="Ravi A."/>
            <person name="Getino M."/>
            <person name="Pursley I."/>
            <person name="Horton D.L."/>
            <person name="Alikhan N.F."/>
            <person name="Baker D."/>
            <person name="Gharbi K."/>
            <person name="Hall N."/>
            <person name="Watson M."/>
            <person name="Adriaenssens E.M."/>
            <person name="Foster-Nyarko E."/>
            <person name="Jarju S."/>
            <person name="Secka A."/>
            <person name="Antonio M."/>
            <person name="Oren A."/>
            <person name="Chaudhuri R.R."/>
            <person name="La Ragione R."/>
            <person name="Hildebrand F."/>
            <person name="Pallen M.J."/>
        </authorList>
    </citation>
    <scope>NUCLEOTIDE SEQUENCE</scope>
    <source>
        <strain evidence="2">ChiBcec18-1249</strain>
    </source>
</reference>
<dbReference type="InterPro" id="IPR026888">
    <property type="entry name" value="AcetylCoA_hyd_C"/>
</dbReference>
<accession>A0A9D2RS04</accession>
<proteinExistence type="predicted"/>
<organism evidence="2 3">
    <name type="scientific">Candidatus Oscillibacter excrementigallinarum</name>
    <dbReference type="NCBI Taxonomy" id="2838716"/>
    <lineage>
        <taxon>Bacteria</taxon>
        <taxon>Bacillati</taxon>
        <taxon>Bacillota</taxon>
        <taxon>Clostridia</taxon>
        <taxon>Eubacteriales</taxon>
        <taxon>Oscillospiraceae</taxon>
        <taxon>Oscillibacter</taxon>
    </lineage>
</organism>
<dbReference type="Gene3D" id="3.30.750.70">
    <property type="entry name" value="4-hydroxybutyrate coenzyme like domains"/>
    <property type="match status" value="1"/>
</dbReference>
<dbReference type="Pfam" id="PF13336">
    <property type="entry name" value="AcetylCoA_hyd_C"/>
    <property type="match status" value="1"/>
</dbReference>
<dbReference type="Gene3D" id="3.40.1080.10">
    <property type="entry name" value="Glutaconate Coenzyme A-transferase"/>
    <property type="match status" value="1"/>
</dbReference>
<dbReference type="GO" id="GO:0008775">
    <property type="term" value="F:acetate CoA-transferase activity"/>
    <property type="evidence" value="ECO:0007669"/>
    <property type="project" value="InterPro"/>
</dbReference>
<dbReference type="InterPro" id="IPR037171">
    <property type="entry name" value="NagB/RpiA_transferase-like"/>
</dbReference>
<dbReference type="InterPro" id="IPR046433">
    <property type="entry name" value="ActCoA_hydro"/>
</dbReference>
<dbReference type="PANTHER" id="PTHR21432">
    <property type="entry name" value="ACETYL-COA HYDROLASE-RELATED"/>
    <property type="match status" value="1"/>
</dbReference>
<dbReference type="Proteomes" id="UP000823824">
    <property type="component" value="Unassembled WGS sequence"/>
</dbReference>
<evidence type="ECO:0000313" key="2">
    <source>
        <dbReference type="EMBL" id="HJB13895.1"/>
    </source>
</evidence>
<evidence type="ECO:0000259" key="1">
    <source>
        <dbReference type="Pfam" id="PF13336"/>
    </source>
</evidence>
<sequence>MATLTPTRRGRCAGMGDWQAQYQALRMTAREAAELIRDGEQMAFAAMSNWPWELDGALAERLLETGGHVAIYGHFIPAGARLLTPELAGQVTYDSNFYGVERGLEPMGNVHYAPSNLSQTPAWLLARRPRVAALTCSLPDENGWMSRSLWGTALSRRVLEQCEVVLVEVNPRMPNIPSDGEAHTRLHVSEVDGIIESSRPLVETPIAEGNETDSRIAGYIADLVPDGACIQLGLGGLANTVGECLAHAGKRDLGVHTEILSTGVMELMRRGVVNNSRKQTCPGRSVYANMVGGPELWDFANDNPAFCQKEIDWVNDARNIARNDQVVSINNAMEIDLTGQVNAETIGPRQYSGTGGQLEWVVGSQWSRGGKSILALRSSYRDKAGVLHSKIVPQLAPGSVVTTPRTCVQYVVTEYGVADLKYKSVVERARALIAIAHPDFRRELERQMPL</sequence>
<feature type="domain" description="Acetyl-CoA hydrolase/transferase C-terminal" evidence="1">
    <location>
        <begin position="292"/>
        <end position="447"/>
    </location>
</feature>
<protein>
    <submittedName>
        <fullName evidence="2">Butyryl-CoA:acetate CoA-transferase</fullName>
    </submittedName>
</protein>
<dbReference type="Gene3D" id="3.40.1080.20">
    <property type="entry name" value="Acetyl-CoA hydrolase/transferase C-terminal domain"/>
    <property type="match status" value="1"/>
</dbReference>
<evidence type="ECO:0000313" key="3">
    <source>
        <dbReference type="Proteomes" id="UP000823824"/>
    </source>
</evidence>
<dbReference type="AlphaFoldDB" id="A0A9D2RS04"/>
<name>A0A9D2RS04_9FIRM</name>
<dbReference type="GO" id="GO:0006083">
    <property type="term" value="P:acetate metabolic process"/>
    <property type="evidence" value="ECO:0007669"/>
    <property type="project" value="InterPro"/>
</dbReference>
<dbReference type="InterPro" id="IPR038460">
    <property type="entry name" value="AcetylCoA_hyd_C_sf"/>
</dbReference>
<dbReference type="PANTHER" id="PTHR21432:SF20">
    <property type="entry name" value="ACETYL-COA HYDROLASE"/>
    <property type="match status" value="1"/>
</dbReference>
<comment type="caution">
    <text evidence="2">The sequence shown here is derived from an EMBL/GenBank/DDBJ whole genome shotgun (WGS) entry which is preliminary data.</text>
</comment>